<dbReference type="Proteomes" id="UP000427716">
    <property type="component" value="Chromosome"/>
</dbReference>
<evidence type="ECO:0000313" key="2">
    <source>
        <dbReference type="Proteomes" id="UP000427716"/>
    </source>
</evidence>
<reference evidence="1 2" key="1">
    <citation type="submission" date="2019-11" db="EMBL/GenBank/DDBJ databases">
        <authorList>
            <person name="Zhang J."/>
            <person name="Sun C."/>
        </authorList>
    </citation>
    <scope>NUCLEOTIDE SEQUENCE [LARGE SCALE GENOMIC DNA]</scope>
    <source>
        <strain evidence="2">sp2</strain>
    </source>
</reference>
<accession>A0A6I6D3B8</accession>
<dbReference type="PIRSF" id="PIRSF006821">
    <property type="entry name" value="UCP006821"/>
    <property type="match status" value="1"/>
</dbReference>
<dbReference type="EMBL" id="CP046415">
    <property type="protein sequence ID" value="QGT78707.1"/>
    <property type="molecule type" value="Genomic_DNA"/>
</dbReference>
<dbReference type="Pfam" id="PF09941">
    <property type="entry name" value="DUF2173"/>
    <property type="match status" value="1"/>
</dbReference>
<name>A0A6I6D3B8_9GAMM</name>
<dbReference type="KEGG" id="ghl:GM160_07230"/>
<gene>
    <name evidence="1" type="ORF">GM160_07230</name>
</gene>
<evidence type="ECO:0000313" key="1">
    <source>
        <dbReference type="EMBL" id="QGT78707.1"/>
    </source>
</evidence>
<dbReference type="InterPro" id="IPR018685">
    <property type="entry name" value="DUF2173"/>
</dbReference>
<protein>
    <submittedName>
        <fullName evidence="1">DUF2173 family protein</fullName>
    </submittedName>
</protein>
<dbReference type="AlphaFoldDB" id="A0A6I6D3B8"/>
<keyword evidence="2" id="KW-1185">Reference proteome</keyword>
<organism evidence="1 2">
    <name type="scientific">Guyparkeria halophila</name>
    <dbReference type="NCBI Taxonomy" id="47960"/>
    <lineage>
        <taxon>Bacteria</taxon>
        <taxon>Pseudomonadati</taxon>
        <taxon>Pseudomonadota</taxon>
        <taxon>Gammaproteobacteria</taxon>
        <taxon>Chromatiales</taxon>
        <taxon>Thioalkalibacteraceae</taxon>
        <taxon>Guyparkeria</taxon>
    </lineage>
</organism>
<dbReference type="RefSeq" id="WP_136867143.1">
    <property type="nucleotide sequence ID" value="NZ_CP046415.1"/>
</dbReference>
<sequence length="112" mass="11981">MSDLKTLSSMPGAVAAFQFDDDGRLEDAVITDEAAIDRDTLDLLGHLCIANMAIGAMQARGWEGMSDVKGFYPVEGFTFVGLDWSAVSRGRQGVVLSNDRADYDAAYKALAG</sequence>
<proteinExistence type="predicted"/>